<gene>
    <name evidence="1" type="ORF">VT98_10151</name>
</gene>
<evidence type="ECO:0000313" key="2">
    <source>
        <dbReference type="Proteomes" id="UP000288086"/>
    </source>
</evidence>
<protein>
    <submittedName>
        <fullName evidence="1">Uncharacterized protein</fullName>
    </submittedName>
</protein>
<comment type="caution">
    <text evidence="1">The sequence shown here is derived from an EMBL/GenBank/DDBJ whole genome shotgun (WGS) entry which is preliminary data.</text>
</comment>
<name>A0A444J9D9_9BACT</name>
<dbReference type="Proteomes" id="UP000288086">
    <property type="component" value="Unassembled WGS sequence"/>
</dbReference>
<reference evidence="1 2" key="1">
    <citation type="submission" date="2017-01" db="EMBL/GenBank/DDBJ databases">
        <title>The cable genome- insights into the physiology and evolution of filamentous bacteria capable of sulfide oxidation via long distance electron transfer.</title>
        <authorList>
            <person name="Schreiber L."/>
            <person name="Bjerg J.T."/>
            <person name="Boggild A."/>
            <person name="Van De Vossenberg J."/>
            <person name="Meysman F."/>
            <person name="Nielsen L.P."/>
            <person name="Schramm A."/>
            <person name="Kjeldsen K.U."/>
        </authorList>
    </citation>
    <scope>NUCLEOTIDE SEQUENCE [LARGE SCALE GENOMIC DNA]</scope>
    <source>
        <strain evidence="1">A1</strain>
    </source>
</reference>
<evidence type="ECO:0000313" key="1">
    <source>
        <dbReference type="EMBL" id="RWX49716.1"/>
    </source>
</evidence>
<feature type="non-terminal residue" evidence="1">
    <location>
        <position position="58"/>
    </location>
</feature>
<sequence length="58" mass="6213">MITFSFKPSRVSTLPAIAALVKTLVVSWKEAAEINESVDNDAFVTPNNWGSAEAGCMP</sequence>
<dbReference type="AlphaFoldDB" id="A0A444J9D9"/>
<organism evidence="1 2">
    <name type="scientific">Candidatus Electrothrix communis</name>
    <dbReference type="NCBI Taxonomy" id="1859133"/>
    <lineage>
        <taxon>Bacteria</taxon>
        <taxon>Pseudomonadati</taxon>
        <taxon>Thermodesulfobacteriota</taxon>
        <taxon>Desulfobulbia</taxon>
        <taxon>Desulfobulbales</taxon>
        <taxon>Desulfobulbaceae</taxon>
        <taxon>Candidatus Electrothrix</taxon>
    </lineage>
</organism>
<dbReference type="EMBL" id="MTKP01000015">
    <property type="protein sequence ID" value="RWX49716.1"/>
    <property type="molecule type" value="Genomic_DNA"/>
</dbReference>
<proteinExistence type="predicted"/>
<keyword evidence="2" id="KW-1185">Reference proteome</keyword>
<accession>A0A444J9D9</accession>